<dbReference type="PRINTS" id="PR00411">
    <property type="entry name" value="PNDRDTASEI"/>
</dbReference>
<dbReference type="EMBL" id="CP102290">
    <property type="protein sequence ID" value="UWP59699.1"/>
    <property type="molecule type" value="Genomic_DNA"/>
</dbReference>
<dbReference type="Pfam" id="PF03486">
    <property type="entry name" value="HI0933_like"/>
    <property type="match status" value="1"/>
</dbReference>
<dbReference type="PANTHER" id="PTHR42887">
    <property type="entry name" value="OS12G0638800 PROTEIN"/>
    <property type="match status" value="1"/>
</dbReference>
<keyword evidence="3" id="KW-0274">FAD</keyword>
<evidence type="ECO:0000313" key="7">
    <source>
        <dbReference type="EMBL" id="UWP59699.1"/>
    </source>
</evidence>
<protein>
    <submittedName>
        <fullName evidence="7">NAD(P)/FAD-dependent oxidoreductase</fullName>
    </submittedName>
</protein>
<evidence type="ECO:0000256" key="1">
    <source>
        <dbReference type="ARBA" id="ARBA00001974"/>
    </source>
</evidence>
<proteinExistence type="predicted"/>
<dbReference type="RefSeq" id="WP_028528394.1">
    <property type="nucleotide sequence ID" value="NZ_CABLBR010000010.1"/>
</dbReference>
<name>A0ABY5VGH1_9FIRM</name>
<gene>
    <name evidence="7" type="ORF">NQ502_01150</name>
</gene>
<dbReference type="PANTHER" id="PTHR42887:SF2">
    <property type="entry name" value="OS12G0638800 PROTEIN"/>
    <property type="match status" value="1"/>
</dbReference>
<feature type="chain" id="PRO_5046682842" evidence="4">
    <location>
        <begin position="21"/>
        <end position="409"/>
    </location>
</feature>
<evidence type="ECO:0000256" key="2">
    <source>
        <dbReference type="ARBA" id="ARBA00022630"/>
    </source>
</evidence>
<evidence type="ECO:0000313" key="8">
    <source>
        <dbReference type="Proteomes" id="UP001060164"/>
    </source>
</evidence>
<feature type="domain" description="RsdA/BaiN/AoA(So)-like insert" evidence="6">
    <location>
        <begin position="191"/>
        <end position="353"/>
    </location>
</feature>
<keyword evidence="2" id="KW-0285">Flavoprotein</keyword>
<comment type="cofactor">
    <cofactor evidence="1">
        <name>FAD</name>
        <dbReference type="ChEBI" id="CHEBI:57692"/>
    </cofactor>
</comment>
<dbReference type="InterPro" id="IPR023166">
    <property type="entry name" value="BaiN-like_dom_sf"/>
</dbReference>
<evidence type="ECO:0000256" key="4">
    <source>
        <dbReference type="SAM" id="SignalP"/>
    </source>
</evidence>
<dbReference type="Gene3D" id="2.40.30.10">
    <property type="entry name" value="Translation factors"/>
    <property type="match status" value="1"/>
</dbReference>
<dbReference type="InterPro" id="IPR057661">
    <property type="entry name" value="RsdA/BaiN/AoA(So)_Rossmann"/>
</dbReference>
<dbReference type="Gene3D" id="3.50.50.60">
    <property type="entry name" value="FAD/NAD(P)-binding domain"/>
    <property type="match status" value="1"/>
</dbReference>
<keyword evidence="4" id="KW-0732">Signal</keyword>
<sequence>MSKVLIIGGGAAGMAAAVFAAEAGHLVHLFERNEKLGKKVYITGKGRCNFTNACSMEELFDSVIRNPKFLYSAFYGYNNFDAIDFFERLGVRTKIERGNRAFPASDHASDIILAMERRMKELDVKIHLRSGVKKVLADENGVTGILLENDAVIAGDAVLVATGGLSYSTTGSTGDGYRFAGECGHDVTGLRPSLVPMETGEDYIAGMQGLSLRNVTLRMYTGGKCCFEDFGEMMFTHFGITGPLVLTASARVGDSLQQGPLACEIDWKPALSEEQLDDRLLRDFTKNQNKQFKTVAQGLVPSKAMSALLELWGSSPEKKIHEISREERLAFVRLLKHFPFTVTGLRGYSEAVVTAGGVAVREINPKTMESKKVKGLYFIGEVLDTDALTGGFNLQIAWSTAYAAASAVI</sequence>
<keyword evidence="8" id="KW-1185">Reference proteome</keyword>
<evidence type="ECO:0000259" key="5">
    <source>
        <dbReference type="Pfam" id="PF03486"/>
    </source>
</evidence>
<dbReference type="Gene3D" id="1.10.8.260">
    <property type="entry name" value="HI0933 insert domain-like"/>
    <property type="match status" value="1"/>
</dbReference>
<dbReference type="InterPro" id="IPR055178">
    <property type="entry name" value="RsdA/BaiN/AoA(So)-like_dom"/>
</dbReference>
<evidence type="ECO:0000256" key="3">
    <source>
        <dbReference type="ARBA" id="ARBA00022827"/>
    </source>
</evidence>
<dbReference type="SUPFAM" id="SSF160996">
    <property type="entry name" value="HI0933 insert domain-like"/>
    <property type="match status" value="1"/>
</dbReference>
<feature type="domain" description="RsdA/BaiN/AoA(So)-like Rossmann fold-like" evidence="5">
    <location>
        <begin position="3"/>
        <end position="406"/>
    </location>
</feature>
<dbReference type="NCBIfam" id="TIGR00275">
    <property type="entry name" value="aminoacetone oxidase family FAD-binding enzyme"/>
    <property type="match status" value="1"/>
</dbReference>
<dbReference type="PRINTS" id="PR00368">
    <property type="entry name" value="FADPNR"/>
</dbReference>
<dbReference type="SUPFAM" id="SSF51905">
    <property type="entry name" value="FAD/NAD(P)-binding domain"/>
    <property type="match status" value="1"/>
</dbReference>
<dbReference type="Proteomes" id="UP001060164">
    <property type="component" value="Chromosome"/>
</dbReference>
<accession>A0ABY5VGH1</accession>
<dbReference type="Pfam" id="PF22780">
    <property type="entry name" value="HI0933_like_1st"/>
    <property type="match status" value="1"/>
</dbReference>
<evidence type="ECO:0000259" key="6">
    <source>
        <dbReference type="Pfam" id="PF22780"/>
    </source>
</evidence>
<feature type="signal peptide" evidence="4">
    <location>
        <begin position="1"/>
        <end position="20"/>
    </location>
</feature>
<dbReference type="InterPro" id="IPR036188">
    <property type="entry name" value="FAD/NAD-bd_sf"/>
</dbReference>
<reference evidence="7" key="1">
    <citation type="journal article" date="2022" name="Cell">
        <title>Design, construction, and in vivo augmentation of a complex gut microbiome.</title>
        <authorList>
            <person name="Cheng A.G."/>
            <person name="Ho P.Y."/>
            <person name="Aranda-Diaz A."/>
            <person name="Jain S."/>
            <person name="Yu F.B."/>
            <person name="Meng X."/>
            <person name="Wang M."/>
            <person name="Iakiviak M."/>
            <person name="Nagashima K."/>
            <person name="Zhao A."/>
            <person name="Murugkar P."/>
            <person name="Patil A."/>
            <person name="Atabakhsh K."/>
            <person name="Weakley A."/>
            <person name="Yan J."/>
            <person name="Brumbaugh A.R."/>
            <person name="Higginbottom S."/>
            <person name="Dimas A."/>
            <person name="Shiver A.L."/>
            <person name="Deutschbauer A."/>
            <person name="Neff N."/>
            <person name="Sonnenburg J.L."/>
            <person name="Huang K.C."/>
            <person name="Fischbach M.A."/>
        </authorList>
    </citation>
    <scope>NUCLEOTIDE SEQUENCE</scope>
    <source>
        <strain evidence="7">DSM 19829</strain>
    </source>
</reference>
<organism evidence="7 8">
    <name type="scientific">Ruminococcus gauvreauii</name>
    <dbReference type="NCBI Taxonomy" id="438033"/>
    <lineage>
        <taxon>Bacteria</taxon>
        <taxon>Bacillati</taxon>
        <taxon>Bacillota</taxon>
        <taxon>Clostridia</taxon>
        <taxon>Eubacteriales</taxon>
        <taxon>Oscillospiraceae</taxon>
        <taxon>Ruminococcus</taxon>
    </lineage>
</organism>
<dbReference type="InterPro" id="IPR004792">
    <property type="entry name" value="BaiN-like"/>
</dbReference>